<dbReference type="InterPro" id="IPR001917">
    <property type="entry name" value="Aminotrans_II_pyridoxalP_BS"/>
</dbReference>
<dbReference type="HAMAP" id="MF_01023">
    <property type="entry name" value="HisC_aminotrans_2"/>
    <property type="match status" value="1"/>
</dbReference>
<dbReference type="Proteomes" id="UP000078368">
    <property type="component" value="Unassembled WGS sequence"/>
</dbReference>
<comment type="catalytic activity">
    <reaction evidence="6">
        <text>L-histidinol phosphate + 2-oxoglutarate = 3-(imidazol-4-yl)-2-oxopropyl phosphate + L-glutamate</text>
        <dbReference type="Rhea" id="RHEA:23744"/>
        <dbReference type="ChEBI" id="CHEBI:16810"/>
        <dbReference type="ChEBI" id="CHEBI:29985"/>
        <dbReference type="ChEBI" id="CHEBI:57766"/>
        <dbReference type="ChEBI" id="CHEBI:57980"/>
        <dbReference type="EC" id="2.6.1.9"/>
    </reaction>
</comment>
<keyword evidence="5 6" id="KW-0663">Pyridoxal phosphate</keyword>
<dbReference type="UniPathway" id="UPA00031">
    <property type="reaction ID" value="UER00012"/>
</dbReference>
<comment type="caution">
    <text evidence="8">The sequence shown here is derived from an EMBL/GenBank/DDBJ whole genome shotgun (WGS) entry which is preliminary data.</text>
</comment>
<feature type="domain" description="Aminotransferase class I/classII large" evidence="7">
    <location>
        <begin position="26"/>
        <end position="342"/>
    </location>
</feature>
<evidence type="ECO:0000313" key="9">
    <source>
        <dbReference type="Proteomes" id="UP000078368"/>
    </source>
</evidence>
<dbReference type="EMBL" id="LVZK01000001">
    <property type="protein sequence ID" value="OAP86120.1"/>
    <property type="molecule type" value="Genomic_DNA"/>
</dbReference>
<dbReference type="InterPro" id="IPR024892">
    <property type="entry name" value="ArAT"/>
</dbReference>
<protein>
    <recommendedName>
        <fullName evidence="6">Histidinol-phosphate aminotransferase</fullName>
        <ecNumber evidence="6">2.6.1.9</ecNumber>
    </recommendedName>
    <alternativeName>
        <fullName evidence="6">Imidazole acetol-phosphate transaminase</fullName>
    </alternativeName>
</protein>
<dbReference type="NCBIfam" id="NF002878">
    <property type="entry name" value="PRK03321.1"/>
    <property type="match status" value="1"/>
</dbReference>
<sequence>MSKQQWFRPEILGLPAYVPGKKGANTDVVKLSSNENPFPALPAVQAAVSAAVGDLNRYPDMFATGLIHDISWFHKWVDDGVVVGNGSTSLIEKILQAVVTPGGEVVLPWRSFEAYPIAVQAAGGAAVKVPLNADGSHNLPGLLSAVTERTRALLLCSPNNPTGVALKHTDLAAFLAKVPERVPVLLDEAYIDFVDMDDAVRSDELLREHPNLIVLRTFSKAYGLAGIRVGYGLGHPEMIAGLRAIGTPFGVNALAQIAASAALHSQEEVRARCGVIIQERKNLVAALAAHDIAVPASQANFVWLAGFGEALENACLDEGVTVRRFGQEGVRVSVGETEGSLRLLRAVASIL</sequence>
<dbReference type="PANTHER" id="PTHR43643">
    <property type="entry name" value="HISTIDINOL-PHOSPHATE AMINOTRANSFERASE 2"/>
    <property type="match status" value="1"/>
</dbReference>
<dbReference type="InterPro" id="IPR050106">
    <property type="entry name" value="HistidinolP_aminotransfase"/>
</dbReference>
<evidence type="ECO:0000259" key="7">
    <source>
        <dbReference type="Pfam" id="PF00155"/>
    </source>
</evidence>
<evidence type="ECO:0000256" key="1">
    <source>
        <dbReference type="ARBA" id="ARBA00001933"/>
    </source>
</evidence>
<keyword evidence="3 6" id="KW-0032">Aminotransferase</keyword>
<gene>
    <name evidence="6" type="primary">hisC</name>
    <name evidence="8" type="ORF">A4H34_02785</name>
</gene>
<proteinExistence type="inferred from homology"/>
<dbReference type="GO" id="GO:0030170">
    <property type="term" value="F:pyridoxal phosphate binding"/>
    <property type="evidence" value="ECO:0007669"/>
    <property type="project" value="InterPro"/>
</dbReference>
<evidence type="ECO:0000256" key="6">
    <source>
        <dbReference type="HAMAP-Rule" id="MF_01023"/>
    </source>
</evidence>
<dbReference type="AlphaFoldDB" id="A0A179B3S7"/>
<keyword evidence="6" id="KW-0028">Amino-acid biosynthesis</keyword>
<dbReference type="RefSeq" id="WP_064231005.1">
    <property type="nucleotide sequence ID" value="NZ_LVZK01000001.1"/>
</dbReference>
<evidence type="ECO:0000313" key="8">
    <source>
        <dbReference type="EMBL" id="OAP86120.1"/>
    </source>
</evidence>
<evidence type="ECO:0000256" key="4">
    <source>
        <dbReference type="ARBA" id="ARBA00022679"/>
    </source>
</evidence>
<keyword evidence="9" id="KW-1185">Reference proteome</keyword>
<feature type="modified residue" description="N6-(pyridoxal phosphate)lysine" evidence="6">
    <location>
        <position position="220"/>
    </location>
</feature>
<dbReference type="Pfam" id="PF00155">
    <property type="entry name" value="Aminotran_1_2"/>
    <property type="match status" value="1"/>
</dbReference>
<reference evidence="8 9" key="1">
    <citation type="submission" date="2016-04" db="EMBL/GenBank/DDBJ databases">
        <title>Peptidophaga gingivicola gen. nov., sp. nov., isolated from human subgingival plaque.</title>
        <authorList>
            <person name="Beall C.J."/>
            <person name="Mokrzan E.M."/>
            <person name="Griffen A.L."/>
            <person name="Leys E.J."/>
        </authorList>
    </citation>
    <scope>NUCLEOTIDE SEQUENCE [LARGE SCALE GENOMIC DNA]</scope>
    <source>
        <strain evidence="8 9">BA112</strain>
    </source>
</reference>
<evidence type="ECO:0000256" key="5">
    <source>
        <dbReference type="ARBA" id="ARBA00022898"/>
    </source>
</evidence>
<comment type="similarity">
    <text evidence="6">Belongs to the class-II pyridoxal-phosphate-dependent aminotransferase family. Histidinol-phosphate aminotransferase subfamily.</text>
</comment>
<comment type="cofactor">
    <cofactor evidence="1 6">
        <name>pyridoxal 5'-phosphate</name>
        <dbReference type="ChEBI" id="CHEBI:597326"/>
    </cofactor>
</comment>
<name>A0A179B3S7_9ACTO</name>
<evidence type="ECO:0000256" key="3">
    <source>
        <dbReference type="ARBA" id="ARBA00022576"/>
    </source>
</evidence>
<dbReference type="SUPFAM" id="SSF53383">
    <property type="entry name" value="PLP-dependent transferases"/>
    <property type="match status" value="1"/>
</dbReference>
<dbReference type="Gene3D" id="3.90.1150.10">
    <property type="entry name" value="Aspartate Aminotransferase, domain 1"/>
    <property type="match status" value="1"/>
</dbReference>
<keyword evidence="6" id="KW-0368">Histidine biosynthesis</keyword>
<dbReference type="STRING" id="1823756.A4H34_02785"/>
<dbReference type="NCBIfam" id="TIGR01141">
    <property type="entry name" value="hisC"/>
    <property type="match status" value="1"/>
</dbReference>
<dbReference type="PROSITE" id="PS00599">
    <property type="entry name" value="AA_TRANSFER_CLASS_2"/>
    <property type="match status" value="1"/>
</dbReference>
<dbReference type="InterPro" id="IPR004839">
    <property type="entry name" value="Aminotransferase_I/II_large"/>
</dbReference>
<keyword evidence="4 6" id="KW-0808">Transferase</keyword>
<dbReference type="Gene3D" id="3.40.640.10">
    <property type="entry name" value="Type I PLP-dependent aspartate aminotransferase-like (Major domain)"/>
    <property type="match status" value="1"/>
</dbReference>
<dbReference type="GO" id="GO:0000105">
    <property type="term" value="P:L-histidine biosynthetic process"/>
    <property type="evidence" value="ECO:0007669"/>
    <property type="project" value="UniProtKB-UniRule"/>
</dbReference>
<dbReference type="InterPro" id="IPR015421">
    <property type="entry name" value="PyrdxlP-dep_Trfase_major"/>
</dbReference>
<dbReference type="PANTHER" id="PTHR43643:SF3">
    <property type="entry name" value="HISTIDINOL-PHOSPHATE AMINOTRANSFERASE"/>
    <property type="match status" value="1"/>
</dbReference>
<dbReference type="GO" id="GO:0004400">
    <property type="term" value="F:histidinol-phosphate transaminase activity"/>
    <property type="evidence" value="ECO:0007669"/>
    <property type="project" value="UniProtKB-UniRule"/>
</dbReference>
<dbReference type="InterPro" id="IPR005861">
    <property type="entry name" value="HisP_aminotrans"/>
</dbReference>
<dbReference type="InterPro" id="IPR015422">
    <property type="entry name" value="PyrdxlP-dep_Trfase_small"/>
</dbReference>
<dbReference type="EC" id="2.6.1.9" evidence="6"/>
<dbReference type="CDD" id="cd00609">
    <property type="entry name" value="AAT_like"/>
    <property type="match status" value="1"/>
</dbReference>
<evidence type="ECO:0000256" key="2">
    <source>
        <dbReference type="ARBA" id="ARBA00011738"/>
    </source>
</evidence>
<organism evidence="8 9">
    <name type="scientific">Peptidiphaga gingivicola</name>
    <dbReference type="NCBI Taxonomy" id="2741497"/>
    <lineage>
        <taxon>Bacteria</taxon>
        <taxon>Bacillati</taxon>
        <taxon>Actinomycetota</taxon>
        <taxon>Actinomycetes</taxon>
        <taxon>Actinomycetales</taxon>
        <taxon>Actinomycetaceae</taxon>
        <taxon>Peptidiphaga</taxon>
    </lineage>
</organism>
<comment type="pathway">
    <text evidence="6">Amino-acid biosynthesis; L-histidine biosynthesis; L-histidine from 5-phospho-alpha-D-ribose 1-diphosphate: step 7/9.</text>
</comment>
<dbReference type="OrthoDB" id="9809616at2"/>
<comment type="subunit">
    <text evidence="2 6">Homodimer.</text>
</comment>
<dbReference type="InterPro" id="IPR015424">
    <property type="entry name" value="PyrdxlP-dep_Trfase"/>
</dbReference>
<accession>A0A179B3S7</accession>